<name>A0ABV2J7K3_9FIRM</name>
<gene>
    <name evidence="1" type="ORF">ABID14_000377</name>
</gene>
<comment type="caution">
    <text evidence="1">The sequence shown here is derived from an EMBL/GenBank/DDBJ whole genome shotgun (WGS) entry which is preliminary data.</text>
</comment>
<organism evidence="1 2">
    <name type="scientific">Peptoniphilus olsenii</name>
    <dbReference type="NCBI Taxonomy" id="411570"/>
    <lineage>
        <taxon>Bacteria</taxon>
        <taxon>Bacillati</taxon>
        <taxon>Bacillota</taxon>
        <taxon>Tissierellia</taxon>
        <taxon>Tissierellales</taxon>
        <taxon>Peptoniphilaceae</taxon>
        <taxon>Peptoniphilus</taxon>
    </lineage>
</organism>
<protein>
    <submittedName>
        <fullName evidence="1">Uncharacterized protein YdeI (BOF family)</fullName>
    </submittedName>
</protein>
<dbReference type="EMBL" id="JBEPMA010000001">
    <property type="protein sequence ID" value="MET3616757.1"/>
    <property type="molecule type" value="Genomic_DNA"/>
</dbReference>
<evidence type="ECO:0000313" key="2">
    <source>
        <dbReference type="Proteomes" id="UP001549162"/>
    </source>
</evidence>
<dbReference type="Proteomes" id="UP001549162">
    <property type="component" value="Unassembled WGS sequence"/>
</dbReference>
<evidence type="ECO:0000313" key="1">
    <source>
        <dbReference type="EMBL" id="MET3616757.1"/>
    </source>
</evidence>
<dbReference type="RefSeq" id="WP_354366755.1">
    <property type="nucleotide sequence ID" value="NZ_JBEPMA010000001.1"/>
</dbReference>
<keyword evidence="2" id="KW-1185">Reference proteome</keyword>
<sequence>MTYKEAVKAMRERQKVKLGGIVYKHINAIIFRKTKTAELIQVELQDDSNYNAVTVAKIEKVEKI</sequence>
<proteinExistence type="predicted"/>
<reference evidence="1 2" key="1">
    <citation type="submission" date="2024-06" db="EMBL/GenBank/DDBJ databases">
        <title>Genomic Encyclopedia of Type Strains, Phase IV (KMG-IV): sequencing the most valuable type-strain genomes for metagenomic binning, comparative biology and taxonomic classification.</title>
        <authorList>
            <person name="Goeker M."/>
        </authorList>
    </citation>
    <scope>NUCLEOTIDE SEQUENCE [LARGE SCALE GENOMIC DNA]</scope>
    <source>
        <strain evidence="1 2">DSM 21460</strain>
    </source>
</reference>
<accession>A0ABV2J7K3</accession>